<feature type="transmembrane region" description="Helical" evidence="1">
    <location>
        <begin position="121"/>
        <end position="139"/>
    </location>
</feature>
<keyword evidence="1" id="KW-0812">Transmembrane</keyword>
<dbReference type="InterPro" id="IPR052710">
    <property type="entry name" value="CAAX_protease"/>
</dbReference>
<name>A0A917XYU9_9BACI</name>
<dbReference type="PANTHER" id="PTHR36435">
    <property type="entry name" value="SLR1288 PROTEIN"/>
    <property type="match status" value="1"/>
</dbReference>
<keyword evidence="4" id="KW-1185">Reference proteome</keyword>
<feature type="transmembrane region" description="Helical" evidence="1">
    <location>
        <begin position="151"/>
        <end position="168"/>
    </location>
</feature>
<accession>A0A917XYU9</accession>
<dbReference type="AlphaFoldDB" id="A0A917XYU9"/>
<feature type="transmembrane region" description="Helical" evidence="1">
    <location>
        <begin position="7"/>
        <end position="26"/>
    </location>
</feature>
<feature type="transmembrane region" description="Helical" evidence="1">
    <location>
        <begin position="174"/>
        <end position="189"/>
    </location>
</feature>
<gene>
    <name evidence="3" type="ORF">GCM10007971_18440</name>
</gene>
<dbReference type="GO" id="GO:0080120">
    <property type="term" value="P:CAAX-box protein maturation"/>
    <property type="evidence" value="ECO:0007669"/>
    <property type="project" value="UniProtKB-ARBA"/>
</dbReference>
<evidence type="ECO:0000313" key="3">
    <source>
        <dbReference type="EMBL" id="GGN57468.1"/>
    </source>
</evidence>
<keyword evidence="1" id="KW-0472">Membrane</keyword>
<reference evidence="3" key="2">
    <citation type="submission" date="2020-09" db="EMBL/GenBank/DDBJ databases">
        <authorList>
            <person name="Sun Q."/>
            <person name="Ohkuma M."/>
        </authorList>
    </citation>
    <scope>NUCLEOTIDE SEQUENCE</scope>
    <source>
        <strain evidence="3">JCM 17251</strain>
    </source>
</reference>
<dbReference type="Pfam" id="PF02517">
    <property type="entry name" value="Rce1-like"/>
    <property type="match status" value="1"/>
</dbReference>
<reference evidence="3" key="1">
    <citation type="journal article" date="2014" name="Int. J. Syst. Evol. Microbiol.">
        <title>Complete genome sequence of Corynebacterium casei LMG S-19264T (=DSM 44701T), isolated from a smear-ripened cheese.</title>
        <authorList>
            <consortium name="US DOE Joint Genome Institute (JGI-PGF)"/>
            <person name="Walter F."/>
            <person name="Albersmeier A."/>
            <person name="Kalinowski J."/>
            <person name="Ruckert C."/>
        </authorList>
    </citation>
    <scope>NUCLEOTIDE SEQUENCE</scope>
    <source>
        <strain evidence="3">JCM 17251</strain>
    </source>
</reference>
<dbReference type="PANTHER" id="PTHR36435:SF6">
    <property type="entry name" value="ABORTIVE INFECTION PROTEIN"/>
    <property type="match status" value="1"/>
</dbReference>
<feature type="transmembrane region" description="Helical" evidence="1">
    <location>
        <begin position="76"/>
        <end position="101"/>
    </location>
</feature>
<dbReference type="EMBL" id="BMOS01000010">
    <property type="protein sequence ID" value="GGN57468.1"/>
    <property type="molecule type" value="Genomic_DNA"/>
</dbReference>
<organism evidence="3 4">
    <name type="scientific">Oceanobacillus indicireducens</name>
    <dbReference type="NCBI Taxonomy" id="1004261"/>
    <lineage>
        <taxon>Bacteria</taxon>
        <taxon>Bacillati</taxon>
        <taxon>Bacillota</taxon>
        <taxon>Bacilli</taxon>
        <taxon>Bacillales</taxon>
        <taxon>Bacillaceae</taxon>
        <taxon>Oceanobacillus</taxon>
    </lineage>
</organism>
<keyword evidence="1" id="KW-1133">Transmembrane helix</keyword>
<comment type="caution">
    <text evidence="3">The sequence shown here is derived from an EMBL/GenBank/DDBJ whole genome shotgun (WGS) entry which is preliminary data.</text>
</comment>
<sequence length="238" mass="27569">MPKRYWYVILTYLVMQFSALPVALYMELYFPESYSQNMIYWSIFSFTAGLLVTLWLMRPDMKMPAHRDASPVSSVILWSIFGVFLAFFAQTIAAMIEIYIFGIPAGSENTMGIMEYARANMLFILIPAIIAPILEEIIFRKIIFGSLYKRMNFFFAAILSALVFAAFHVDFSHLLMYTAMGLVFAFLYVKTKRIIVPIIVHAGMNSYVVYKQYNLTPEEIQKMIDQLEQLQTILLSWV</sequence>
<dbReference type="RefSeq" id="WP_188856914.1">
    <property type="nucleotide sequence ID" value="NZ_BMOS01000010.1"/>
</dbReference>
<protein>
    <submittedName>
        <fullName evidence="3">Peptidase</fullName>
    </submittedName>
</protein>
<dbReference type="Proteomes" id="UP000624041">
    <property type="component" value="Unassembled WGS sequence"/>
</dbReference>
<evidence type="ECO:0000313" key="4">
    <source>
        <dbReference type="Proteomes" id="UP000624041"/>
    </source>
</evidence>
<evidence type="ECO:0000256" key="1">
    <source>
        <dbReference type="SAM" id="Phobius"/>
    </source>
</evidence>
<feature type="domain" description="CAAX prenyl protease 2/Lysostaphin resistance protein A-like" evidence="2">
    <location>
        <begin position="120"/>
        <end position="206"/>
    </location>
</feature>
<dbReference type="GO" id="GO:0004175">
    <property type="term" value="F:endopeptidase activity"/>
    <property type="evidence" value="ECO:0007669"/>
    <property type="project" value="UniProtKB-ARBA"/>
</dbReference>
<proteinExistence type="predicted"/>
<evidence type="ECO:0000259" key="2">
    <source>
        <dbReference type="Pfam" id="PF02517"/>
    </source>
</evidence>
<feature type="transmembrane region" description="Helical" evidence="1">
    <location>
        <begin position="38"/>
        <end position="56"/>
    </location>
</feature>
<dbReference type="InterPro" id="IPR003675">
    <property type="entry name" value="Rce1/LyrA-like_dom"/>
</dbReference>